<evidence type="ECO:0000259" key="6">
    <source>
        <dbReference type="PROSITE" id="PS51736"/>
    </source>
</evidence>
<dbReference type="RefSeq" id="WP_119089272.1">
    <property type="nucleotide sequence ID" value="NZ_QXIS01000031.1"/>
</dbReference>
<dbReference type="GO" id="GO:0000150">
    <property type="term" value="F:DNA strand exchange activity"/>
    <property type="evidence" value="ECO:0007669"/>
    <property type="project" value="InterPro"/>
</dbReference>
<dbReference type="PROSITE" id="PS00397">
    <property type="entry name" value="RECOMBINASES_1"/>
    <property type="match status" value="1"/>
</dbReference>
<dbReference type="EMBL" id="QXIS01000031">
    <property type="protein sequence ID" value="RIE05917.1"/>
    <property type="molecule type" value="Genomic_DNA"/>
</dbReference>
<evidence type="ECO:0000259" key="7">
    <source>
        <dbReference type="PROSITE" id="PS51737"/>
    </source>
</evidence>
<dbReference type="SUPFAM" id="SSF53041">
    <property type="entry name" value="Resolvase-like"/>
    <property type="match status" value="1"/>
</dbReference>
<keyword evidence="9" id="KW-1185">Reference proteome</keyword>
<evidence type="ECO:0000256" key="3">
    <source>
        <dbReference type="ARBA" id="ARBA00023172"/>
    </source>
</evidence>
<sequence length="247" mass="27392">MLKNAAVYLRVSTEEQSKHWGVQAQLSSCKKYCRENKLAIAAVYTDIISGATSNRPGFQQMLIDAKQKSFSMIVVAKLDRLARDLYLQIGTIEDLRGHGVGVVSVAEPLGAGDEASNTLIRNIFGSFGQYEKDKIKGRLRGGALAKAREGKYAGGRPPYGYTTSPKKTLIPDVAKVDVIRKVFSLNARKYSLSEIADELNAHGWVTTTGKPWRKQAVDRILKDKLFYRGHYAYGDIEAKGQHEAILR</sequence>
<gene>
    <name evidence="8" type="ORF">SMC7_05095</name>
</gene>
<keyword evidence="1" id="KW-0229">DNA integration</keyword>
<dbReference type="PANTHER" id="PTHR30461">
    <property type="entry name" value="DNA-INVERTASE FROM LAMBDOID PROPHAGE"/>
    <property type="match status" value="1"/>
</dbReference>
<name>A0A398D192_9BACT</name>
<dbReference type="GO" id="GO:0003677">
    <property type="term" value="F:DNA binding"/>
    <property type="evidence" value="ECO:0007669"/>
    <property type="project" value="UniProtKB-KW"/>
</dbReference>
<evidence type="ECO:0000256" key="1">
    <source>
        <dbReference type="ARBA" id="ARBA00022908"/>
    </source>
</evidence>
<evidence type="ECO:0000256" key="5">
    <source>
        <dbReference type="PROSITE-ProRule" id="PRU10137"/>
    </source>
</evidence>
<protein>
    <submittedName>
        <fullName evidence="8">Recombinase family protein</fullName>
    </submittedName>
</protein>
<dbReference type="GO" id="GO:0015074">
    <property type="term" value="P:DNA integration"/>
    <property type="evidence" value="ECO:0007669"/>
    <property type="project" value="UniProtKB-KW"/>
</dbReference>
<dbReference type="InterPro" id="IPR038109">
    <property type="entry name" value="DNA_bind_recomb_sf"/>
</dbReference>
<dbReference type="PROSITE" id="PS51736">
    <property type="entry name" value="RECOMBINASES_3"/>
    <property type="match status" value="1"/>
</dbReference>
<reference evidence="8 9" key="1">
    <citation type="submission" date="2018-09" db="EMBL/GenBank/DDBJ databases">
        <title>Discovery and Ecogenomic Context for Candidatus Cryosericales, a Global Caldiserica Order Active in Thawing Permafrost.</title>
        <authorList>
            <person name="Martinez M.A."/>
            <person name="Woodcroft B.J."/>
            <person name="Ignacio Espinoza J.C."/>
            <person name="Zayed A."/>
            <person name="Singleton C.M."/>
            <person name="Boyd J."/>
            <person name="Li Y.-F."/>
            <person name="Purvine S."/>
            <person name="Maughan H."/>
            <person name="Hodgkins S.B."/>
            <person name="Anderson D."/>
            <person name="Sederholm M."/>
            <person name="Temperton B."/>
            <person name="Saleska S.R."/>
            <person name="Tyson G.W."/>
            <person name="Rich V.I."/>
        </authorList>
    </citation>
    <scope>NUCLEOTIDE SEQUENCE [LARGE SCALE GENOMIC DNA]</scope>
    <source>
        <strain evidence="8 9">SMC7</strain>
    </source>
</reference>
<dbReference type="Pfam" id="PF07508">
    <property type="entry name" value="Recombinase"/>
    <property type="match status" value="1"/>
</dbReference>
<dbReference type="OrthoDB" id="9811097at2"/>
<evidence type="ECO:0000256" key="2">
    <source>
        <dbReference type="ARBA" id="ARBA00023125"/>
    </source>
</evidence>
<feature type="domain" description="Resolvase/invertase-type recombinase catalytic" evidence="6">
    <location>
        <begin position="4"/>
        <end position="150"/>
    </location>
</feature>
<organism evidence="8 9">
    <name type="scientific">Candidatus Cryosericum terrychapinii</name>
    <dbReference type="NCBI Taxonomy" id="2290919"/>
    <lineage>
        <taxon>Bacteria</taxon>
        <taxon>Pseudomonadati</taxon>
        <taxon>Caldisericota/Cryosericota group</taxon>
        <taxon>Candidatus Cryosericota</taxon>
        <taxon>Candidatus Cryosericia</taxon>
        <taxon>Candidatus Cryosericales</taxon>
        <taxon>Candidatus Cryosericaceae</taxon>
        <taxon>Candidatus Cryosericum</taxon>
    </lineage>
</organism>
<evidence type="ECO:0000313" key="9">
    <source>
        <dbReference type="Proteomes" id="UP000266328"/>
    </source>
</evidence>
<dbReference type="Proteomes" id="UP000266328">
    <property type="component" value="Unassembled WGS sequence"/>
</dbReference>
<dbReference type="PROSITE" id="PS51737">
    <property type="entry name" value="RECOMBINASE_DNA_BIND"/>
    <property type="match status" value="1"/>
</dbReference>
<evidence type="ECO:0000256" key="4">
    <source>
        <dbReference type="PIRSR" id="PIRSR606118-50"/>
    </source>
</evidence>
<proteinExistence type="predicted"/>
<accession>A0A398D192</accession>
<dbReference type="InterPro" id="IPR006119">
    <property type="entry name" value="Resolv_N"/>
</dbReference>
<dbReference type="Pfam" id="PF00239">
    <property type="entry name" value="Resolvase"/>
    <property type="match status" value="1"/>
</dbReference>
<dbReference type="SMART" id="SM00857">
    <property type="entry name" value="Resolvase"/>
    <property type="match status" value="1"/>
</dbReference>
<dbReference type="AlphaFoldDB" id="A0A398D192"/>
<dbReference type="InterPro" id="IPR006118">
    <property type="entry name" value="Recombinase_CS"/>
</dbReference>
<dbReference type="InterPro" id="IPR036162">
    <property type="entry name" value="Resolvase-like_N_sf"/>
</dbReference>
<evidence type="ECO:0000313" key="8">
    <source>
        <dbReference type="EMBL" id="RIE05917.1"/>
    </source>
</evidence>
<feature type="active site" description="O-(5'-phospho-DNA)-serine intermediate" evidence="4 5">
    <location>
        <position position="12"/>
    </location>
</feature>
<dbReference type="Gene3D" id="3.90.1750.20">
    <property type="entry name" value="Putative Large Serine Recombinase, Chain B, Domain 2"/>
    <property type="match status" value="1"/>
</dbReference>
<dbReference type="InterPro" id="IPR011109">
    <property type="entry name" value="DNA_bind_recombinase_dom"/>
</dbReference>
<feature type="domain" description="Recombinase" evidence="7">
    <location>
        <begin position="158"/>
        <end position="247"/>
    </location>
</feature>
<keyword evidence="2" id="KW-0238">DNA-binding</keyword>
<dbReference type="InterPro" id="IPR050639">
    <property type="entry name" value="SSR_resolvase"/>
</dbReference>
<dbReference type="CDD" id="cd00338">
    <property type="entry name" value="Ser_Recombinase"/>
    <property type="match status" value="1"/>
</dbReference>
<comment type="caution">
    <text evidence="8">The sequence shown here is derived from an EMBL/GenBank/DDBJ whole genome shotgun (WGS) entry which is preliminary data.</text>
</comment>
<dbReference type="Gene3D" id="3.40.50.1390">
    <property type="entry name" value="Resolvase, N-terminal catalytic domain"/>
    <property type="match status" value="1"/>
</dbReference>
<dbReference type="PANTHER" id="PTHR30461:SF23">
    <property type="entry name" value="DNA RECOMBINASE-RELATED"/>
    <property type="match status" value="1"/>
</dbReference>
<keyword evidence="3" id="KW-0233">DNA recombination</keyword>